<dbReference type="PANTHER" id="PTHR45648:SF22">
    <property type="entry name" value="GDSL LIPASE_ACYLHYDROLASE FAMILY PROTEIN (AFU_ORTHOLOGUE AFUA_4G14700)"/>
    <property type="match status" value="1"/>
</dbReference>
<protein>
    <recommendedName>
        <fullName evidence="5">Carbohydrate esterase family 16 protein</fullName>
    </recommendedName>
</protein>
<dbReference type="InterPro" id="IPR001087">
    <property type="entry name" value="GDSL"/>
</dbReference>
<organism evidence="3 4">
    <name type="scientific">Extremus antarcticus</name>
    <dbReference type="NCBI Taxonomy" id="702011"/>
    <lineage>
        <taxon>Eukaryota</taxon>
        <taxon>Fungi</taxon>
        <taxon>Dikarya</taxon>
        <taxon>Ascomycota</taxon>
        <taxon>Pezizomycotina</taxon>
        <taxon>Dothideomycetes</taxon>
        <taxon>Dothideomycetidae</taxon>
        <taxon>Mycosphaerellales</taxon>
        <taxon>Extremaceae</taxon>
        <taxon>Extremus</taxon>
    </lineage>
</organism>
<dbReference type="Pfam" id="PF00657">
    <property type="entry name" value="Lipase_GDSL"/>
    <property type="match status" value="1"/>
</dbReference>
<keyword evidence="1" id="KW-0378">Hydrolase</keyword>
<evidence type="ECO:0000313" key="3">
    <source>
        <dbReference type="EMBL" id="KAK3051152.1"/>
    </source>
</evidence>
<dbReference type="InterPro" id="IPR036514">
    <property type="entry name" value="SGNH_hydro_sf"/>
</dbReference>
<dbReference type="Proteomes" id="UP001271007">
    <property type="component" value="Unassembled WGS sequence"/>
</dbReference>
<gene>
    <name evidence="3" type="ORF">LTR09_007548</name>
</gene>
<evidence type="ECO:0008006" key="5">
    <source>
        <dbReference type="Google" id="ProtNLM"/>
    </source>
</evidence>
<dbReference type="SUPFAM" id="SSF52266">
    <property type="entry name" value="SGNH hydrolase"/>
    <property type="match status" value="1"/>
</dbReference>
<evidence type="ECO:0000256" key="1">
    <source>
        <dbReference type="ARBA" id="ARBA00022801"/>
    </source>
</evidence>
<dbReference type="InterPro" id="IPR051058">
    <property type="entry name" value="GDSL_Est/Lipase"/>
</dbReference>
<accession>A0AAJ0DC59</accession>
<reference evidence="3" key="1">
    <citation type="submission" date="2023-04" db="EMBL/GenBank/DDBJ databases">
        <title>Black Yeasts Isolated from many extreme environments.</title>
        <authorList>
            <person name="Coleine C."/>
            <person name="Stajich J.E."/>
            <person name="Selbmann L."/>
        </authorList>
    </citation>
    <scope>NUCLEOTIDE SEQUENCE</scope>
    <source>
        <strain evidence="3">CCFEE 5312</strain>
    </source>
</reference>
<dbReference type="CDD" id="cd01846">
    <property type="entry name" value="fatty_acyltransferase_like"/>
    <property type="match status" value="1"/>
</dbReference>
<dbReference type="PANTHER" id="PTHR45648">
    <property type="entry name" value="GDSL LIPASE/ACYLHYDROLASE FAMILY PROTEIN (AFU_ORTHOLOGUE AFUA_4G14700)"/>
    <property type="match status" value="1"/>
</dbReference>
<name>A0AAJ0DC59_9PEZI</name>
<keyword evidence="2" id="KW-0732">Signal</keyword>
<comment type="caution">
    <text evidence="3">The sequence shown here is derived from an EMBL/GenBank/DDBJ whole genome shotgun (WGS) entry which is preliminary data.</text>
</comment>
<dbReference type="EMBL" id="JAWDJX010000027">
    <property type="protein sequence ID" value="KAK3051152.1"/>
    <property type="molecule type" value="Genomic_DNA"/>
</dbReference>
<evidence type="ECO:0000313" key="4">
    <source>
        <dbReference type="Proteomes" id="UP001271007"/>
    </source>
</evidence>
<dbReference type="GO" id="GO:0016788">
    <property type="term" value="F:hydrolase activity, acting on ester bonds"/>
    <property type="evidence" value="ECO:0007669"/>
    <property type="project" value="InterPro"/>
</dbReference>
<dbReference type="Gene3D" id="3.40.50.1110">
    <property type="entry name" value="SGNH hydrolase"/>
    <property type="match status" value="1"/>
</dbReference>
<feature type="signal peptide" evidence="2">
    <location>
        <begin position="1"/>
        <end position="17"/>
    </location>
</feature>
<proteinExistence type="predicted"/>
<keyword evidence="4" id="KW-1185">Reference proteome</keyword>
<feature type="chain" id="PRO_5042535748" description="Carbohydrate esterase family 16 protein" evidence="2">
    <location>
        <begin position="18"/>
        <end position="367"/>
    </location>
</feature>
<dbReference type="AlphaFoldDB" id="A0AAJ0DC59"/>
<evidence type="ECO:0000256" key="2">
    <source>
        <dbReference type="SAM" id="SignalP"/>
    </source>
</evidence>
<sequence>MKYILTVFAGIAGVVNALATPDLGGRGAPPSYSGAPGGSAWDLKKFSSLVIFGDSYSDDSRLGYFISNGTPPVGWINPPNNKSADGGYIWGEYVVRYARVNLYNYAVSGAVCSNNITPRYFSAIEADFPSLAQYEVPAYVADSKFVKPDGEAFIEGSEEERVYAFWDGTNDLGYYAFVQDEQVPGTDLTTYTDCMYNQISRVYANGGRYFVLFNIAPLDKAPIYAAPPYDVGANQYWPDKPKNHTLLNGRMIQEVATVNAIFKYRTPYAVEIKRRFPGAKVAVFDVHGLMLDIYNYPSDYLNGSAPLDVSGYANHCNTTGGDCVANPSPDSFLWWDELHPSEQTERVIAKTFVDVVKGASKWATYWG</sequence>